<reference evidence="3 4" key="1">
    <citation type="submission" date="2013-08" db="EMBL/GenBank/DDBJ databases">
        <authorList>
            <person name="Weinstock G."/>
            <person name="Sodergren E."/>
            <person name="Wylie T."/>
            <person name="Fulton L."/>
            <person name="Fulton R."/>
            <person name="Fronick C."/>
            <person name="O'Laughlin M."/>
            <person name="Godfrey J."/>
            <person name="Miner T."/>
            <person name="Herter B."/>
            <person name="Appelbaum E."/>
            <person name="Cordes M."/>
            <person name="Lek S."/>
            <person name="Wollam A."/>
            <person name="Pepin K.H."/>
            <person name="Palsikar V.B."/>
            <person name="Mitreva M."/>
            <person name="Wilson R.K."/>
        </authorList>
    </citation>
    <scope>NUCLEOTIDE SEQUENCE [LARGE SCALE GENOMIC DNA]</scope>
    <source>
        <strain evidence="3 4">ATCC 700332</strain>
    </source>
</reference>
<gene>
    <name evidence="3" type="ORF">HMPREF9193_01886</name>
</gene>
<evidence type="ECO:0000259" key="2">
    <source>
        <dbReference type="PROSITE" id="PS51833"/>
    </source>
</evidence>
<dbReference type="InterPro" id="IPR013976">
    <property type="entry name" value="HDOD"/>
</dbReference>
<name>A0ABN0NWX5_TRELE</name>
<evidence type="ECO:0000313" key="3">
    <source>
        <dbReference type="EMBL" id="ERJ91878.1"/>
    </source>
</evidence>
<dbReference type="PROSITE" id="PS51831">
    <property type="entry name" value="HD"/>
    <property type="match status" value="1"/>
</dbReference>
<dbReference type="InterPro" id="IPR006674">
    <property type="entry name" value="HD_domain"/>
</dbReference>
<dbReference type="NCBIfam" id="TIGR00277">
    <property type="entry name" value="HDIG"/>
    <property type="match status" value="1"/>
</dbReference>
<organism evidence="3 4">
    <name type="scientific">Treponema lecithinolyticum ATCC 700332</name>
    <dbReference type="NCBI Taxonomy" id="1321815"/>
    <lineage>
        <taxon>Bacteria</taxon>
        <taxon>Pseudomonadati</taxon>
        <taxon>Spirochaetota</taxon>
        <taxon>Spirochaetia</taxon>
        <taxon>Spirochaetales</taxon>
        <taxon>Treponemataceae</taxon>
        <taxon>Treponema</taxon>
    </lineage>
</organism>
<sequence length="314" mass="35085">MVLMLQKIGLQEDNLQVLSENGETIIRVILSLDEESTKNMSALSKNLVDIIETMPQFPENIAHINQLLNDPDSKLSDIALHISNDVALTADLLKLVNSSAFALAAPCHSIAEAVKLVGIRGIKNLLYSLGSIKTLGNATKEQRQLWDHSYRVAFYSYNLSRNFCASDHSLVADSYVCGLLHDMGKVVFDSAHPKLIEKFKKLCDTKAASPRMFERLASGANHSEIGALIAEKWNFPKVISETIRYHHDPDAASDETKKLVSVVYLANMISHYQDGEAEFYQFEPSVLKRFNITDETQLQKIVEKLQAAFKSEAM</sequence>
<dbReference type="InterPro" id="IPR006675">
    <property type="entry name" value="HDIG_dom"/>
</dbReference>
<feature type="domain" description="HDOD" evidence="2">
    <location>
        <begin position="54"/>
        <end position="249"/>
    </location>
</feature>
<comment type="caution">
    <text evidence="3">The sequence shown here is derived from an EMBL/GenBank/DDBJ whole genome shotgun (WGS) entry which is preliminary data.</text>
</comment>
<dbReference type="PANTHER" id="PTHR33525">
    <property type="match status" value="1"/>
</dbReference>
<evidence type="ECO:0000259" key="1">
    <source>
        <dbReference type="PROSITE" id="PS51831"/>
    </source>
</evidence>
<dbReference type="Pfam" id="PF08668">
    <property type="entry name" value="HDOD"/>
    <property type="match status" value="1"/>
</dbReference>
<dbReference type="Proteomes" id="UP000016649">
    <property type="component" value="Unassembled WGS sequence"/>
</dbReference>
<dbReference type="EMBL" id="AWVH01000040">
    <property type="protein sequence ID" value="ERJ91878.1"/>
    <property type="molecule type" value="Genomic_DNA"/>
</dbReference>
<dbReference type="SUPFAM" id="SSF109604">
    <property type="entry name" value="HD-domain/PDEase-like"/>
    <property type="match status" value="1"/>
</dbReference>
<proteinExistence type="predicted"/>
<dbReference type="RefSeq" id="WP_021688100.1">
    <property type="nucleotide sequence ID" value="NZ_KI260571.1"/>
</dbReference>
<evidence type="ECO:0000313" key="4">
    <source>
        <dbReference type="Proteomes" id="UP000016649"/>
    </source>
</evidence>
<accession>A0ABN0NWX5</accession>
<feature type="domain" description="HD" evidence="1">
    <location>
        <begin position="145"/>
        <end position="272"/>
    </location>
</feature>
<dbReference type="Gene3D" id="1.10.3210.10">
    <property type="entry name" value="Hypothetical protein af1432"/>
    <property type="match status" value="1"/>
</dbReference>
<dbReference type="PANTHER" id="PTHR33525:SF3">
    <property type="entry name" value="RIBONUCLEASE Y"/>
    <property type="match status" value="1"/>
</dbReference>
<dbReference type="InterPro" id="IPR052340">
    <property type="entry name" value="RNase_Y/CdgJ"/>
</dbReference>
<protein>
    <submittedName>
        <fullName evidence="3">HDOD domain protein</fullName>
    </submittedName>
</protein>
<keyword evidence="4" id="KW-1185">Reference proteome</keyword>
<dbReference type="PROSITE" id="PS51833">
    <property type="entry name" value="HDOD"/>
    <property type="match status" value="1"/>
</dbReference>